<evidence type="ECO:0000256" key="2">
    <source>
        <dbReference type="SAM" id="SignalP"/>
    </source>
</evidence>
<feature type="region of interest" description="Disordered" evidence="1">
    <location>
        <begin position="155"/>
        <end position="182"/>
    </location>
</feature>
<evidence type="ECO:0000313" key="4">
    <source>
        <dbReference type="Proteomes" id="UP000238701"/>
    </source>
</evidence>
<feature type="compositionally biased region" description="Basic and acidic residues" evidence="1">
    <location>
        <begin position="159"/>
        <end position="171"/>
    </location>
</feature>
<proteinExistence type="predicted"/>
<organism evidence="3 4">
    <name type="scientific">Candidatus Sulfotelmatobacter kueseliae</name>
    <dbReference type="NCBI Taxonomy" id="2042962"/>
    <lineage>
        <taxon>Bacteria</taxon>
        <taxon>Pseudomonadati</taxon>
        <taxon>Acidobacteriota</taxon>
        <taxon>Terriglobia</taxon>
        <taxon>Terriglobales</taxon>
        <taxon>Candidatus Korobacteraceae</taxon>
        <taxon>Candidatus Sulfotelmatobacter</taxon>
    </lineage>
</organism>
<reference evidence="4" key="1">
    <citation type="submission" date="2018-02" db="EMBL/GenBank/DDBJ databases">
        <authorList>
            <person name="Hausmann B."/>
        </authorList>
    </citation>
    <scope>NUCLEOTIDE SEQUENCE [LARGE SCALE GENOMIC DNA]</scope>
    <source>
        <strain evidence="4">Peat soil MAG SbA1</strain>
    </source>
</reference>
<feature type="signal peptide" evidence="2">
    <location>
        <begin position="1"/>
        <end position="21"/>
    </location>
</feature>
<feature type="chain" id="PRO_5015458739" evidence="2">
    <location>
        <begin position="22"/>
        <end position="182"/>
    </location>
</feature>
<protein>
    <submittedName>
        <fullName evidence="3">Uncharacterized protein</fullName>
    </submittedName>
</protein>
<evidence type="ECO:0000313" key="3">
    <source>
        <dbReference type="EMBL" id="SPF46910.1"/>
    </source>
</evidence>
<dbReference type="Proteomes" id="UP000238701">
    <property type="component" value="Unassembled WGS sequence"/>
</dbReference>
<gene>
    <name evidence="3" type="ORF">SBA1_690007</name>
</gene>
<dbReference type="AlphaFoldDB" id="A0A2U3L4Y2"/>
<accession>A0A2U3L4Y2</accession>
<evidence type="ECO:0000256" key="1">
    <source>
        <dbReference type="SAM" id="MobiDB-lite"/>
    </source>
</evidence>
<feature type="compositionally biased region" description="Basic and acidic residues" evidence="1">
    <location>
        <begin position="71"/>
        <end position="81"/>
    </location>
</feature>
<keyword evidence="2" id="KW-0732">Signal</keyword>
<sequence>MQRMFWKLFGLLLLMTPAAYGQQQSLADIARQYREKRDAEEAAGAAPKVYTNQDIPPAQQVGTPEPVEETQPTRRAFDDRSTGQPNAERGFAEHRAAVEWRNRIQAQEARLADLQARIDQFSTMIHSRQGSAQYEGPYTRNQARALERLDQMQQTLDQQKQRLEQMQEAARHAGMQSRVYDP</sequence>
<name>A0A2U3L4Y2_9BACT</name>
<feature type="region of interest" description="Disordered" evidence="1">
    <location>
        <begin position="38"/>
        <end position="94"/>
    </location>
</feature>
<dbReference type="EMBL" id="OMOD01000165">
    <property type="protein sequence ID" value="SPF46910.1"/>
    <property type="molecule type" value="Genomic_DNA"/>
</dbReference>